<sequence length="360" mass="37185">MRASIRRSRAAVPASLAALGVALLLGGCAAGGVAEQPAAADTKDVLLQPVADRGPDPFTPSTAATPPALPRDPSTAPTPSSTPPDGAQRQITGSTPGLYGGTRSRAGCDVEQQIAFLADDSAKARAFSEGAGINEANLASWLRDLTPVVLRADVRVTNHGYRDGAPTEFQSVLQAGTAVLVDRYGAPRVRCACGNPLRSPVALRGAAHTGKPWAGFHPGRVVVVQPTTTVIESLVIVDVVHHSWIERKTGTDGHQDRDPVVVPPCDPDECDLVTDPPAPVPEPSDPEASPSPDRTGAPRRSPDSSTDPDAPSSPPPPSSEAPTEPDRPAPEDLFPSAPEGPDGPADQGVVPPGLPETFEV</sequence>
<evidence type="ECO:0000256" key="1">
    <source>
        <dbReference type="SAM" id="MobiDB-lite"/>
    </source>
</evidence>
<name>A0ABZ0LMM4_9ACTN</name>
<proteinExistence type="predicted"/>
<feature type="signal peptide" evidence="2">
    <location>
        <begin position="1"/>
        <end position="29"/>
    </location>
</feature>
<dbReference type="Proteomes" id="UP001301731">
    <property type="component" value="Chromosome"/>
</dbReference>
<gene>
    <name evidence="4" type="ORF">R2D22_04800</name>
</gene>
<feature type="region of interest" description="Disordered" evidence="1">
    <location>
        <begin position="49"/>
        <end position="104"/>
    </location>
</feature>
<dbReference type="InterPro" id="IPR046704">
    <property type="entry name" value="DUF6777"/>
</dbReference>
<organism evidence="4 5">
    <name type="scientific">Streptomyces solicathayae</name>
    <dbReference type="NCBI Taxonomy" id="3081768"/>
    <lineage>
        <taxon>Bacteria</taxon>
        <taxon>Bacillati</taxon>
        <taxon>Actinomycetota</taxon>
        <taxon>Actinomycetes</taxon>
        <taxon>Kitasatosporales</taxon>
        <taxon>Streptomycetaceae</taxon>
        <taxon>Streptomyces</taxon>
    </lineage>
</organism>
<feature type="compositionally biased region" description="Basic and acidic residues" evidence="1">
    <location>
        <begin position="249"/>
        <end position="259"/>
    </location>
</feature>
<keyword evidence="5" id="KW-1185">Reference proteome</keyword>
<feature type="region of interest" description="Disordered" evidence="1">
    <location>
        <begin position="249"/>
        <end position="360"/>
    </location>
</feature>
<evidence type="ECO:0000313" key="4">
    <source>
        <dbReference type="EMBL" id="WOX20748.1"/>
    </source>
</evidence>
<reference evidence="4 5" key="1">
    <citation type="submission" date="2023-10" db="EMBL/GenBank/DDBJ databases">
        <title>The genome sequence of Streptomyces sp. HUAS YS2.</title>
        <authorList>
            <person name="Mo P."/>
        </authorList>
    </citation>
    <scope>NUCLEOTIDE SEQUENCE [LARGE SCALE GENOMIC DNA]</scope>
    <source>
        <strain evidence="4 5">HUAS YS2</strain>
    </source>
</reference>
<keyword evidence="2" id="KW-0732">Signal</keyword>
<dbReference type="RefSeq" id="WP_318101451.1">
    <property type="nucleotide sequence ID" value="NZ_CP137573.1"/>
</dbReference>
<evidence type="ECO:0000259" key="3">
    <source>
        <dbReference type="Pfam" id="PF20568"/>
    </source>
</evidence>
<accession>A0ABZ0LMM4</accession>
<dbReference type="EMBL" id="CP137573">
    <property type="protein sequence ID" value="WOX20748.1"/>
    <property type="molecule type" value="Genomic_DNA"/>
</dbReference>
<feature type="chain" id="PRO_5047117132" evidence="2">
    <location>
        <begin position="30"/>
        <end position="360"/>
    </location>
</feature>
<dbReference type="PROSITE" id="PS51257">
    <property type="entry name" value="PROKAR_LIPOPROTEIN"/>
    <property type="match status" value="1"/>
</dbReference>
<evidence type="ECO:0000313" key="5">
    <source>
        <dbReference type="Proteomes" id="UP001301731"/>
    </source>
</evidence>
<protein>
    <submittedName>
        <fullName evidence="4">DUF6777 domain-containing protein</fullName>
    </submittedName>
</protein>
<evidence type="ECO:0000256" key="2">
    <source>
        <dbReference type="SAM" id="SignalP"/>
    </source>
</evidence>
<feature type="domain" description="DUF6777" evidence="3">
    <location>
        <begin position="89"/>
        <end position="250"/>
    </location>
</feature>
<dbReference type="Pfam" id="PF20568">
    <property type="entry name" value="DUF6777"/>
    <property type="match status" value="1"/>
</dbReference>